<comment type="catalytic activity">
    <reaction evidence="9 10 11">
        <text>adenosine(37) in tRNA + dimethylallyl diphosphate = N(6)-dimethylallyladenosine(37) in tRNA + diphosphate</text>
        <dbReference type="Rhea" id="RHEA:26482"/>
        <dbReference type="Rhea" id="RHEA-COMP:10162"/>
        <dbReference type="Rhea" id="RHEA-COMP:10375"/>
        <dbReference type="ChEBI" id="CHEBI:33019"/>
        <dbReference type="ChEBI" id="CHEBI:57623"/>
        <dbReference type="ChEBI" id="CHEBI:74411"/>
        <dbReference type="ChEBI" id="CHEBI:74415"/>
        <dbReference type="EC" id="2.5.1.75"/>
    </reaction>
</comment>
<dbReference type="EMBL" id="JBHSSM010000023">
    <property type="protein sequence ID" value="MFC6316013.1"/>
    <property type="molecule type" value="Genomic_DNA"/>
</dbReference>
<feature type="region of interest" description="Interaction with substrate tRNA" evidence="10">
    <location>
        <begin position="35"/>
        <end position="38"/>
    </location>
</feature>
<evidence type="ECO:0000256" key="6">
    <source>
        <dbReference type="ARBA" id="ARBA00022741"/>
    </source>
</evidence>
<feature type="region of interest" description="Interaction with substrate tRNA" evidence="10">
    <location>
        <begin position="167"/>
        <end position="171"/>
    </location>
</feature>
<keyword evidence="5 10" id="KW-0819">tRNA processing</keyword>
<dbReference type="RefSeq" id="WP_125601111.1">
    <property type="nucleotide sequence ID" value="NZ_JBHSSM010000023.1"/>
</dbReference>
<dbReference type="SUPFAM" id="SSF52540">
    <property type="entry name" value="P-loop containing nucleoside triphosphate hydrolases"/>
    <property type="match status" value="1"/>
</dbReference>
<feature type="site" description="Interaction with substrate tRNA" evidence="10">
    <location>
        <position position="131"/>
    </location>
</feature>
<comment type="subunit">
    <text evidence="10">Monomer.</text>
</comment>
<comment type="similarity">
    <text evidence="3 10 13">Belongs to the IPP transferase family.</text>
</comment>
<reference evidence="15" key="1">
    <citation type="journal article" date="2019" name="Int. J. Syst. Evol. Microbiol.">
        <title>The Global Catalogue of Microorganisms (GCM) 10K type strain sequencing project: providing services to taxonomists for standard genome sequencing and annotation.</title>
        <authorList>
            <consortium name="The Broad Institute Genomics Platform"/>
            <consortium name="The Broad Institute Genome Sequencing Center for Infectious Disease"/>
            <person name="Wu L."/>
            <person name="Ma J."/>
        </authorList>
    </citation>
    <scope>NUCLEOTIDE SEQUENCE [LARGE SCALE GENOMIC DNA]</scope>
    <source>
        <strain evidence="15">CCM 8897</strain>
    </source>
</reference>
<keyword evidence="7 10" id="KW-0067">ATP-binding</keyword>
<keyword evidence="6 10" id="KW-0547">Nucleotide-binding</keyword>
<evidence type="ECO:0000256" key="12">
    <source>
        <dbReference type="RuleBase" id="RU003784"/>
    </source>
</evidence>
<evidence type="ECO:0000256" key="13">
    <source>
        <dbReference type="RuleBase" id="RU003785"/>
    </source>
</evidence>
<evidence type="ECO:0000256" key="7">
    <source>
        <dbReference type="ARBA" id="ARBA00022840"/>
    </source>
</evidence>
<proteinExistence type="inferred from homology"/>
<dbReference type="NCBIfam" id="TIGR00174">
    <property type="entry name" value="miaA"/>
    <property type="match status" value="1"/>
</dbReference>
<keyword evidence="4 10" id="KW-0808">Transferase</keyword>
<dbReference type="GO" id="GO:0052381">
    <property type="term" value="F:tRNA dimethylallyltransferase activity"/>
    <property type="evidence" value="ECO:0007669"/>
    <property type="project" value="UniProtKB-EC"/>
</dbReference>
<comment type="caution">
    <text evidence="14">The sequence shown here is derived from an EMBL/GenBank/DDBJ whole genome shotgun (WGS) entry which is preliminary data.</text>
</comment>
<evidence type="ECO:0000313" key="14">
    <source>
        <dbReference type="EMBL" id="MFC6316013.1"/>
    </source>
</evidence>
<dbReference type="InterPro" id="IPR039657">
    <property type="entry name" value="Dimethylallyltransferase"/>
</dbReference>
<organism evidence="14 15">
    <name type="scientific">Lapidilactobacillus achengensis</name>
    <dbReference type="NCBI Taxonomy" id="2486000"/>
    <lineage>
        <taxon>Bacteria</taxon>
        <taxon>Bacillati</taxon>
        <taxon>Bacillota</taxon>
        <taxon>Bacilli</taxon>
        <taxon>Lactobacillales</taxon>
        <taxon>Lactobacillaceae</taxon>
        <taxon>Lapidilactobacillus</taxon>
    </lineage>
</organism>
<dbReference type="Gene3D" id="1.10.20.140">
    <property type="match status" value="1"/>
</dbReference>
<dbReference type="Proteomes" id="UP001596310">
    <property type="component" value="Unassembled WGS sequence"/>
</dbReference>
<evidence type="ECO:0000256" key="2">
    <source>
        <dbReference type="ARBA" id="ARBA00003213"/>
    </source>
</evidence>
<evidence type="ECO:0000313" key="15">
    <source>
        <dbReference type="Proteomes" id="UP001596310"/>
    </source>
</evidence>
<dbReference type="Gene3D" id="3.40.50.300">
    <property type="entry name" value="P-loop containing nucleotide triphosphate hydrolases"/>
    <property type="match status" value="1"/>
</dbReference>
<keyword evidence="8 10" id="KW-0460">Magnesium</keyword>
<evidence type="ECO:0000256" key="3">
    <source>
        <dbReference type="ARBA" id="ARBA00005842"/>
    </source>
</evidence>
<evidence type="ECO:0000256" key="11">
    <source>
        <dbReference type="RuleBase" id="RU003783"/>
    </source>
</evidence>
<comment type="caution">
    <text evidence="10">Lacks conserved residue(s) required for the propagation of feature annotation.</text>
</comment>
<evidence type="ECO:0000256" key="9">
    <source>
        <dbReference type="ARBA" id="ARBA00049563"/>
    </source>
</evidence>
<dbReference type="InterPro" id="IPR018022">
    <property type="entry name" value="IPT"/>
</dbReference>
<dbReference type="PANTHER" id="PTHR11088:SF60">
    <property type="entry name" value="TRNA DIMETHYLALLYLTRANSFERASE"/>
    <property type="match status" value="1"/>
</dbReference>
<feature type="site" description="Interaction with substrate tRNA" evidence="10">
    <location>
        <position position="101"/>
    </location>
</feature>
<evidence type="ECO:0000256" key="10">
    <source>
        <dbReference type="HAMAP-Rule" id="MF_00185"/>
    </source>
</evidence>
<dbReference type="HAMAP" id="MF_00185">
    <property type="entry name" value="IPP_trans"/>
    <property type="match status" value="1"/>
</dbReference>
<evidence type="ECO:0000256" key="8">
    <source>
        <dbReference type="ARBA" id="ARBA00022842"/>
    </source>
</evidence>
<name>A0ABW1URU7_9LACO</name>
<comment type="function">
    <text evidence="2 10 12">Catalyzes the transfer of a dimethylallyl group onto the adenine at position 37 in tRNAs that read codons beginning with uridine, leading to the formation of N6-(dimethylallyl)adenosine (i(6)A).</text>
</comment>
<dbReference type="EC" id="2.5.1.75" evidence="10"/>
<dbReference type="InterPro" id="IPR027417">
    <property type="entry name" value="P-loop_NTPase"/>
</dbReference>
<comment type="cofactor">
    <cofactor evidence="1 10">
        <name>Mg(2+)</name>
        <dbReference type="ChEBI" id="CHEBI:18420"/>
    </cofactor>
</comment>
<gene>
    <name evidence="10 14" type="primary">miaA</name>
    <name evidence="14" type="ORF">ACFQHW_10610</name>
</gene>
<evidence type="ECO:0000256" key="4">
    <source>
        <dbReference type="ARBA" id="ARBA00022679"/>
    </source>
</evidence>
<accession>A0ABW1URU7</accession>
<feature type="binding site" evidence="10">
    <location>
        <begin position="12"/>
        <end position="17"/>
    </location>
    <ligand>
        <name>substrate</name>
    </ligand>
</feature>
<sequence length="317" mass="35084">MKEKVLAIVGPTAVGKTALSLALATKFNGEIISGDSLQVYRHLDIGTAKITAAERGQVPHYLLDIRDVSDSFSAYDFKVAAGRLITEISGRGHLPIIVGGTGMYLASLLKDFTLGATTDTPVTAQAQQRVRQQLAAEWQALGSQAMWQRLATVDPDAAAGIPAKNRQRVLRALEVWQLTGQRFSAQPPLTAPYDAFVLGLNCQRPLLYQRINQRVEQMVAAGLADEARWLFQQVDPEAQAAKGIGYREWPPYFQQQASLAATITAIQTDSRHYAKRQLTYFRHQFATHWFDLLDQPQSAQLEIDTALTQWLRTAPPA</sequence>
<keyword evidence="15" id="KW-1185">Reference proteome</keyword>
<feature type="binding site" evidence="10">
    <location>
        <begin position="10"/>
        <end position="17"/>
    </location>
    <ligand>
        <name>ATP</name>
        <dbReference type="ChEBI" id="CHEBI:30616"/>
    </ligand>
</feature>
<protein>
    <recommendedName>
        <fullName evidence="10">tRNA dimethylallyltransferase</fullName>
        <ecNumber evidence="10">2.5.1.75</ecNumber>
    </recommendedName>
    <alternativeName>
        <fullName evidence="10">Dimethylallyl diphosphate:tRNA dimethylallyltransferase</fullName>
        <shortName evidence="10">DMAPP:tRNA dimethylallyltransferase</shortName>
        <shortName evidence="10">DMATase</shortName>
    </alternativeName>
    <alternativeName>
        <fullName evidence="10">Isopentenyl-diphosphate:tRNA isopentenyltransferase</fullName>
        <shortName evidence="10">IPP transferase</shortName>
        <shortName evidence="10">IPPT</shortName>
        <shortName evidence="10">IPTase</shortName>
    </alternativeName>
</protein>
<dbReference type="PANTHER" id="PTHR11088">
    <property type="entry name" value="TRNA DIMETHYLALLYLTRANSFERASE"/>
    <property type="match status" value="1"/>
</dbReference>
<dbReference type="Pfam" id="PF01715">
    <property type="entry name" value="IPPT"/>
    <property type="match status" value="1"/>
</dbReference>
<evidence type="ECO:0000256" key="1">
    <source>
        <dbReference type="ARBA" id="ARBA00001946"/>
    </source>
</evidence>
<evidence type="ECO:0000256" key="5">
    <source>
        <dbReference type="ARBA" id="ARBA00022694"/>
    </source>
</evidence>